<keyword evidence="8" id="KW-0325">Glycoprotein</keyword>
<dbReference type="Proteomes" id="UP000095767">
    <property type="component" value="Unassembled WGS sequence"/>
</dbReference>
<keyword evidence="9" id="KW-1071">Ligand-gated ion channel</keyword>
<feature type="domain" description="Ionotropic glutamate receptor C-terminal" evidence="12">
    <location>
        <begin position="192"/>
        <end position="386"/>
    </location>
</feature>
<dbReference type="Gene3D" id="3.40.190.10">
    <property type="entry name" value="Periplasmic binding protein-like II"/>
    <property type="match status" value="2"/>
</dbReference>
<feature type="region of interest" description="Disordered" evidence="11">
    <location>
        <begin position="480"/>
        <end position="531"/>
    </location>
</feature>
<feature type="region of interest" description="Disordered" evidence="11">
    <location>
        <begin position="443"/>
        <end position="467"/>
    </location>
</feature>
<keyword evidence="7" id="KW-0675">Receptor</keyword>
<dbReference type="InterPro" id="IPR015683">
    <property type="entry name" value="Ionotropic_Glu_rcpt"/>
</dbReference>
<proteinExistence type="predicted"/>
<evidence type="ECO:0000256" key="3">
    <source>
        <dbReference type="ARBA" id="ARBA00022692"/>
    </source>
</evidence>
<dbReference type="InterPro" id="IPR001320">
    <property type="entry name" value="Iontro_rcpt_C"/>
</dbReference>
<sequence length="531" mass="57595">MVYAAEDVVKNAQVQVIIVKPQTSAETDLIAQLGAWITIWMEETGLGRRCVSATRKALIDSIPNDIEFDGLAGKLKLVNGELQLPSYETANLTSSAMGVGFCISLSLLPQNLNLSDNSRNGSGTIEPVFWREDPVMTSKGREKIMFPLMFEPKLSLDPESRRRKLLGRNSGTVCGGNTNKKPLRIGVPKKDGFKAFVNVSHPYLSCKDDTTIHPSIKKQITGYSIDVFETAMKQLKAPQCYELCVFDGSYDELVGNVSSGLLLSSDKIGYRNGSFVYSMLRNRGFSKSRLIPYTKEDQYAEALKKGSKKGGVSAIIDEASYLASFLSDNRCKNKFQIVDDHIYKTPGFGFVFNLGSCPLVHDLSTAILNITGGNEGSRIEEKWLGKAAAAPPTATIASAALTLGNFSGGPRQEMVQHKIHITPGDEESRPLQNATDNISAQYQPHPEATTTNGDYQGAHRSGGSVGAEESCLTLNNEVVNSSVRDELPNEAMSNDPQGAHRSSGSARNKETSAVHNASVPAQSFEVEINTG</sequence>
<dbReference type="GO" id="GO:0016020">
    <property type="term" value="C:membrane"/>
    <property type="evidence" value="ECO:0007669"/>
    <property type="project" value="UniProtKB-SubCell"/>
</dbReference>
<evidence type="ECO:0000313" key="13">
    <source>
        <dbReference type="EMBL" id="OEL23845.1"/>
    </source>
</evidence>
<keyword evidence="6" id="KW-0472">Membrane</keyword>
<keyword evidence="2" id="KW-0813">Transport</keyword>
<gene>
    <name evidence="13" type="ORF">BAE44_0015136</name>
</gene>
<feature type="compositionally biased region" description="Polar residues" evidence="11">
    <location>
        <begin position="491"/>
        <end position="506"/>
    </location>
</feature>
<evidence type="ECO:0000256" key="6">
    <source>
        <dbReference type="ARBA" id="ARBA00023136"/>
    </source>
</evidence>
<evidence type="ECO:0000256" key="5">
    <source>
        <dbReference type="ARBA" id="ARBA00023065"/>
    </source>
</evidence>
<evidence type="ECO:0000256" key="4">
    <source>
        <dbReference type="ARBA" id="ARBA00022989"/>
    </source>
</evidence>
<keyword evidence="3" id="KW-0812">Transmembrane</keyword>
<dbReference type="GO" id="GO:0015276">
    <property type="term" value="F:ligand-gated monoatomic ion channel activity"/>
    <property type="evidence" value="ECO:0007669"/>
    <property type="project" value="InterPro"/>
</dbReference>
<organism evidence="13 14">
    <name type="scientific">Dichanthelium oligosanthes</name>
    <dbReference type="NCBI Taxonomy" id="888268"/>
    <lineage>
        <taxon>Eukaryota</taxon>
        <taxon>Viridiplantae</taxon>
        <taxon>Streptophyta</taxon>
        <taxon>Embryophyta</taxon>
        <taxon>Tracheophyta</taxon>
        <taxon>Spermatophyta</taxon>
        <taxon>Magnoliopsida</taxon>
        <taxon>Liliopsida</taxon>
        <taxon>Poales</taxon>
        <taxon>Poaceae</taxon>
        <taxon>PACMAD clade</taxon>
        <taxon>Panicoideae</taxon>
        <taxon>Panicodae</taxon>
        <taxon>Paniceae</taxon>
        <taxon>Dichantheliinae</taxon>
        <taxon>Dichanthelium</taxon>
    </lineage>
</organism>
<dbReference type="SUPFAM" id="SSF53850">
    <property type="entry name" value="Periplasmic binding protein-like II"/>
    <property type="match status" value="1"/>
</dbReference>
<dbReference type="SMART" id="SM00079">
    <property type="entry name" value="PBPe"/>
    <property type="match status" value="1"/>
</dbReference>
<keyword evidence="14" id="KW-1185">Reference proteome</keyword>
<keyword evidence="10" id="KW-0407">Ion channel</keyword>
<evidence type="ECO:0000256" key="8">
    <source>
        <dbReference type="ARBA" id="ARBA00023180"/>
    </source>
</evidence>
<keyword evidence="5" id="KW-0406">Ion transport</keyword>
<comment type="caution">
    <text evidence="13">The sequence shown here is derived from an EMBL/GenBank/DDBJ whole genome shotgun (WGS) entry which is preliminary data.</text>
</comment>
<evidence type="ECO:0000313" key="14">
    <source>
        <dbReference type="Proteomes" id="UP000095767"/>
    </source>
</evidence>
<evidence type="ECO:0000256" key="2">
    <source>
        <dbReference type="ARBA" id="ARBA00022448"/>
    </source>
</evidence>
<protein>
    <recommendedName>
        <fullName evidence="12">Ionotropic glutamate receptor C-terminal domain-containing protein</fullName>
    </recommendedName>
</protein>
<evidence type="ECO:0000256" key="10">
    <source>
        <dbReference type="ARBA" id="ARBA00023303"/>
    </source>
</evidence>
<name>A0A1E5VFJ8_9POAL</name>
<keyword evidence="4" id="KW-1133">Transmembrane helix</keyword>
<dbReference type="EMBL" id="LWDX02041458">
    <property type="protein sequence ID" value="OEL23845.1"/>
    <property type="molecule type" value="Genomic_DNA"/>
</dbReference>
<evidence type="ECO:0000256" key="11">
    <source>
        <dbReference type="SAM" id="MobiDB-lite"/>
    </source>
</evidence>
<evidence type="ECO:0000256" key="9">
    <source>
        <dbReference type="ARBA" id="ARBA00023286"/>
    </source>
</evidence>
<dbReference type="PANTHER" id="PTHR18966">
    <property type="entry name" value="IONOTROPIC GLUTAMATE RECEPTOR"/>
    <property type="match status" value="1"/>
</dbReference>
<dbReference type="AlphaFoldDB" id="A0A1E5VFJ8"/>
<dbReference type="STRING" id="888268.A0A1E5VFJ8"/>
<reference evidence="13 14" key="1">
    <citation type="submission" date="2016-09" db="EMBL/GenBank/DDBJ databases">
        <title>The draft genome of Dichanthelium oligosanthes: A C3 panicoid grass species.</title>
        <authorList>
            <person name="Studer A.J."/>
            <person name="Schnable J.C."/>
            <person name="Brutnell T.P."/>
        </authorList>
    </citation>
    <scope>NUCLEOTIDE SEQUENCE [LARGE SCALE GENOMIC DNA]</scope>
    <source>
        <strain evidence="14">cv. Kellogg 1175</strain>
        <tissue evidence="13">Leaf</tissue>
    </source>
</reference>
<evidence type="ECO:0000256" key="7">
    <source>
        <dbReference type="ARBA" id="ARBA00023170"/>
    </source>
</evidence>
<comment type="subcellular location">
    <subcellularLocation>
        <location evidence="1">Membrane</location>
        <topology evidence="1">Multi-pass membrane protein</topology>
    </subcellularLocation>
</comment>
<accession>A0A1E5VFJ8</accession>
<dbReference type="OrthoDB" id="687826at2759"/>
<evidence type="ECO:0000256" key="1">
    <source>
        <dbReference type="ARBA" id="ARBA00004141"/>
    </source>
</evidence>
<evidence type="ECO:0000259" key="12">
    <source>
        <dbReference type="SMART" id="SM00079"/>
    </source>
</evidence>
<feature type="compositionally biased region" description="Polar residues" evidence="11">
    <location>
        <begin position="443"/>
        <end position="454"/>
    </location>
</feature>